<dbReference type="CDD" id="cd04139">
    <property type="entry name" value="RalA_RalB"/>
    <property type="match status" value="1"/>
</dbReference>
<proteinExistence type="inferred from homology"/>
<dbReference type="Gene3D" id="3.40.50.300">
    <property type="entry name" value="P-loop containing nucleotide triphosphate hydrolases"/>
    <property type="match status" value="1"/>
</dbReference>
<dbReference type="Proteomes" id="UP000274756">
    <property type="component" value="Unassembled WGS sequence"/>
</dbReference>
<evidence type="ECO:0000313" key="14">
    <source>
        <dbReference type="Proteomes" id="UP000038040"/>
    </source>
</evidence>
<dbReference type="FunFam" id="3.40.50.300:FF:000203">
    <property type="entry name" value="Putative ras-related protein ral-a"/>
    <property type="match status" value="1"/>
</dbReference>
<evidence type="ECO:0000256" key="8">
    <source>
        <dbReference type="ARBA" id="ARBA00023134"/>
    </source>
</evidence>
<dbReference type="PRINTS" id="PR00449">
    <property type="entry name" value="RASTRNSFRMNG"/>
</dbReference>
<dbReference type="SMART" id="SM00175">
    <property type="entry name" value="RAB"/>
    <property type="match status" value="1"/>
</dbReference>
<comment type="subcellular location">
    <subcellularLocation>
        <location evidence="1">Cell membrane</location>
        <topology evidence="1">Lipid-anchor</topology>
        <orientation evidence="1">Cytoplasmic side</orientation>
    </subcellularLocation>
</comment>
<dbReference type="WBParaSite" id="DME_0000904401-mRNA-1">
    <property type="protein sequence ID" value="DME_0000904401-mRNA-1"/>
    <property type="gene ID" value="DME_0000904401"/>
</dbReference>
<dbReference type="SMART" id="SM00176">
    <property type="entry name" value="RAN"/>
    <property type="match status" value="1"/>
</dbReference>
<keyword evidence="10" id="KW-0449">Lipoprotein</keyword>
<keyword evidence="7" id="KW-0378">Hydrolase</keyword>
<evidence type="ECO:0000256" key="11">
    <source>
        <dbReference type="ARBA" id="ARBA00023289"/>
    </source>
</evidence>
<dbReference type="AlphaFoldDB" id="A0A0N4UMH0"/>
<dbReference type="Pfam" id="PF00071">
    <property type="entry name" value="Ras"/>
    <property type="match status" value="1"/>
</dbReference>
<reference evidence="16" key="1">
    <citation type="submission" date="2017-02" db="UniProtKB">
        <authorList>
            <consortium name="WormBaseParasite"/>
        </authorList>
    </citation>
    <scope>IDENTIFICATION</scope>
</reference>
<evidence type="ECO:0000313" key="13">
    <source>
        <dbReference type="EMBL" id="VDN52861.1"/>
    </source>
</evidence>
<keyword evidence="4" id="KW-1003">Cell membrane</keyword>
<dbReference type="SMART" id="SM00174">
    <property type="entry name" value="RHO"/>
    <property type="match status" value="1"/>
</dbReference>
<dbReference type="GO" id="GO:0007165">
    <property type="term" value="P:signal transduction"/>
    <property type="evidence" value="ECO:0007669"/>
    <property type="project" value="InterPro"/>
</dbReference>
<evidence type="ECO:0000256" key="6">
    <source>
        <dbReference type="ARBA" id="ARBA00022741"/>
    </source>
</evidence>
<gene>
    <name evidence="13" type="ORF">DME_LOCUS2834</name>
</gene>
<evidence type="ECO:0000256" key="12">
    <source>
        <dbReference type="SAM" id="MobiDB-lite"/>
    </source>
</evidence>
<dbReference type="PROSITE" id="PS51419">
    <property type="entry name" value="RAB"/>
    <property type="match status" value="1"/>
</dbReference>
<evidence type="ECO:0000256" key="5">
    <source>
        <dbReference type="ARBA" id="ARBA00022481"/>
    </source>
</evidence>
<dbReference type="InterPro" id="IPR020849">
    <property type="entry name" value="Small_GTPase_Ras-type"/>
</dbReference>
<dbReference type="Proteomes" id="UP000038040">
    <property type="component" value="Unplaced"/>
</dbReference>
<feature type="compositionally biased region" description="Basic residues" evidence="12">
    <location>
        <begin position="184"/>
        <end position="195"/>
    </location>
</feature>
<dbReference type="STRING" id="318479.A0A0N4UMH0"/>
<evidence type="ECO:0000256" key="1">
    <source>
        <dbReference type="ARBA" id="ARBA00004342"/>
    </source>
</evidence>
<evidence type="ECO:0000313" key="16">
    <source>
        <dbReference type="WBParaSite" id="DME_0000904401-mRNA-1"/>
    </source>
</evidence>
<evidence type="ECO:0000313" key="15">
    <source>
        <dbReference type="Proteomes" id="UP000274756"/>
    </source>
</evidence>
<dbReference type="PANTHER" id="PTHR24070">
    <property type="entry name" value="RAS, DI-RAS, AND RHEB FAMILY MEMBERS OF SMALL GTPASE SUPERFAMILY"/>
    <property type="match status" value="1"/>
</dbReference>
<organism evidence="14 16">
    <name type="scientific">Dracunculus medinensis</name>
    <name type="common">Guinea worm</name>
    <dbReference type="NCBI Taxonomy" id="318479"/>
    <lineage>
        <taxon>Eukaryota</taxon>
        <taxon>Metazoa</taxon>
        <taxon>Ecdysozoa</taxon>
        <taxon>Nematoda</taxon>
        <taxon>Chromadorea</taxon>
        <taxon>Rhabditida</taxon>
        <taxon>Spirurina</taxon>
        <taxon>Dracunculoidea</taxon>
        <taxon>Dracunculidae</taxon>
        <taxon>Dracunculus</taxon>
    </lineage>
</organism>
<dbReference type="OrthoDB" id="5976022at2759"/>
<evidence type="ECO:0000256" key="2">
    <source>
        <dbReference type="ARBA" id="ARBA00008344"/>
    </source>
</evidence>
<dbReference type="NCBIfam" id="TIGR00231">
    <property type="entry name" value="small_GTP"/>
    <property type="match status" value="1"/>
</dbReference>
<keyword evidence="8" id="KW-0342">GTP-binding</keyword>
<dbReference type="GO" id="GO:0005525">
    <property type="term" value="F:GTP binding"/>
    <property type="evidence" value="ECO:0007669"/>
    <property type="project" value="UniProtKB-KW"/>
</dbReference>
<keyword evidence="15" id="KW-1185">Reference proteome</keyword>
<keyword evidence="11" id="KW-0636">Prenylation</keyword>
<keyword evidence="5" id="KW-0488">Methylation</keyword>
<dbReference type="SUPFAM" id="SSF52540">
    <property type="entry name" value="P-loop containing nucleoside triphosphate hydrolases"/>
    <property type="match status" value="1"/>
</dbReference>
<reference evidence="13 15" key="2">
    <citation type="submission" date="2018-11" db="EMBL/GenBank/DDBJ databases">
        <authorList>
            <consortium name="Pathogen Informatics"/>
        </authorList>
    </citation>
    <scope>NUCLEOTIDE SEQUENCE [LARGE SCALE GENOMIC DNA]</scope>
</reference>
<dbReference type="PROSITE" id="PS51420">
    <property type="entry name" value="RHO"/>
    <property type="match status" value="1"/>
</dbReference>
<dbReference type="SMART" id="SM00173">
    <property type="entry name" value="RAS"/>
    <property type="match status" value="1"/>
</dbReference>
<feature type="region of interest" description="Disordered" evidence="12">
    <location>
        <begin position="169"/>
        <end position="195"/>
    </location>
</feature>
<dbReference type="InterPro" id="IPR027417">
    <property type="entry name" value="P-loop_NTPase"/>
</dbReference>
<evidence type="ECO:0000256" key="3">
    <source>
        <dbReference type="ARBA" id="ARBA00011984"/>
    </source>
</evidence>
<dbReference type="PROSITE" id="PS51421">
    <property type="entry name" value="RAS"/>
    <property type="match status" value="1"/>
</dbReference>
<accession>A0A0N4UMH0</accession>
<name>A0A0N4UMH0_DRAME</name>
<sequence>MVGSGGVGKSALTLQFMYDEFVEEYEPTKADSYRKKVVLDGEECSIDILDTAGQEDYSAIRDNYYRSGEGFICVFSITDSESFDATNEFREQILRVKNSISNESLIPIVLVGNKSDLNSERCISQLQAQQRAEQWNVPYIETSAKNRTNVDKVFYDLMREIKRRKGGTININRSSGAGDMTMRDKRRKKKRCSIL</sequence>
<dbReference type="InterPro" id="IPR005225">
    <property type="entry name" value="Small_GTP-bd"/>
</dbReference>
<protein>
    <recommendedName>
        <fullName evidence="3">small monomeric GTPase</fullName>
        <ecNumber evidence="3">3.6.5.2</ecNumber>
    </recommendedName>
</protein>
<evidence type="ECO:0000256" key="7">
    <source>
        <dbReference type="ARBA" id="ARBA00022801"/>
    </source>
</evidence>
<evidence type="ECO:0000256" key="10">
    <source>
        <dbReference type="ARBA" id="ARBA00023288"/>
    </source>
</evidence>
<dbReference type="GO" id="GO:0005886">
    <property type="term" value="C:plasma membrane"/>
    <property type="evidence" value="ECO:0007669"/>
    <property type="project" value="UniProtKB-SubCell"/>
</dbReference>
<dbReference type="GO" id="GO:0003925">
    <property type="term" value="F:G protein activity"/>
    <property type="evidence" value="ECO:0007669"/>
    <property type="project" value="UniProtKB-EC"/>
</dbReference>
<evidence type="ECO:0000256" key="9">
    <source>
        <dbReference type="ARBA" id="ARBA00023136"/>
    </source>
</evidence>
<evidence type="ECO:0000256" key="4">
    <source>
        <dbReference type="ARBA" id="ARBA00022475"/>
    </source>
</evidence>
<dbReference type="EMBL" id="UYYG01000083">
    <property type="protein sequence ID" value="VDN52861.1"/>
    <property type="molecule type" value="Genomic_DNA"/>
</dbReference>
<keyword evidence="9" id="KW-0472">Membrane</keyword>
<dbReference type="EC" id="3.6.5.2" evidence="3"/>
<comment type="similarity">
    <text evidence="2">Belongs to the small GTPase superfamily. Ras family.</text>
</comment>
<dbReference type="InterPro" id="IPR001806">
    <property type="entry name" value="Small_GTPase"/>
</dbReference>
<keyword evidence="6" id="KW-0547">Nucleotide-binding</keyword>